<dbReference type="HOGENOM" id="CLU_3221685_0_0_6"/>
<sequence>MSVVAPKRITSELQLFCNKIPLLRDNVKHISNNVSGILKTNGNT</sequence>
<name>A0A0H3BV46_SALNS</name>
<dbReference type="AlphaFoldDB" id="A0A0H3BV46"/>
<accession>A0A0H3BV46</accession>
<organism evidence="1 2">
    <name type="scientific">Salmonella newport (strain SL254)</name>
    <dbReference type="NCBI Taxonomy" id="423368"/>
    <lineage>
        <taxon>Bacteria</taxon>
        <taxon>Pseudomonadati</taxon>
        <taxon>Pseudomonadota</taxon>
        <taxon>Gammaproteobacteria</taxon>
        <taxon>Enterobacterales</taxon>
        <taxon>Enterobacteriaceae</taxon>
        <taxon>Salmonella</taxon>
    </lineage>
</organism>
<proteinExistence type="predicted"/>
<dbReference type="EMBL" id="CP001113">
    <property type="protein sequence ID" value="ACF65620.1"/>
    <property type="molecule type" value="Genomic_DNA"/>
</dbReference>
<protein>
    <submittedName>
        <fullName evidence="1">Uncharacterized protein</fullName>
    </submittedName>
</protein>
<dbReference type="KEGG" id="see:SNSL254_A4087"/>
<gene>
    <name evidence="1" type="ordered locus">SNSL254_A4087</name>
</gene>
<evidence type="ECO:0000313" key="2">
    <source>
        <dbReference type="Proteomes" id="UP000008824"/>
    </source>
</evidence>
<reference evidence="1 2" key="1">
    <citation type="journal article" date="2011" name="J. Bacteriol.">
        <title>Comparative genomics of 28 Salmonella enterica isolates: evidence for CRISPR-mediated adaptive sublineage evolution.</title>
        <authorList>
            <person name="Fricke W.F."/>
            <person name="Mammel M.K."/>
            <person name="McDermott P.F."/>
            <person name="Tartera C."/>
            <person name="White D.G."/>
            <person name="Leclerc J.E."/>
            <person name="Ravel J."/>
            <person name="Cebula T.A."/>
        </authorList>
    </citation>
    <scope>NUCLEOTIDE SEQUENCE [LARGE SCALE GENOMIC DNA]</scope>
    <source>
        <strain evidence="1 2">SL254</strain>
    </source>
</reference>
<dbReference type="Proteomes" id="UP000008824">
    <property type="component" value="Chromosome"/>
</dbReference>
<evidence type="ECO:0000313" key="1">
    <source>
        <dbReference type="EMBL" id="ACF65620.1"/>
    </source>
</evidence>